<dbReference type="Proteomes" id="UP001523369">
    <property type="component" value="Unassembled WGS sequence"/>
</dbReference>
<sequence length="87" mass="9662">MIAVDVFERLRAAWLRHQSPVVDHLRAGLTTDELDAVEASTGLVLPVETRQWWSWHDGVVPDVPGTTMGAGPWELLSLTDALKYRPG</sequence>
<organism evidence="1 2">
    <name type="scientific">Paractinoplanes aksuensis</name>
    <dbReference type="NCBI Taxonomy" id="2939490"/>
    <lineage>
        <taxon>Bacteria</taxon>
        <taxon>Bacillati</taxon>
        <taxon>Actinomycetota</taxon>
        <taxon>Actinomycetes</taxon>
        <taxon>Micromonosporales</taxon>
        <taxon>Micromonosporaceae</taxon>
        <taxon>Paractinoplanes</taxon>
    </lineage>
</organism>
<comment type="caution">
    <text evidence="1">The sequence shown here is derived from an EMBL/GenBank/DDBJ whole genome shotgun (WGS) entry which is preliminary data.</text>
</comment>
<evidence type="ECO:0000313" key="1">
    <source>
        <dbReference type="EMBL" id="MCO8275272.1"/>
    </source>
</evidence>
<dbReference type="RefSeq" id="WP_253241339.1">
    <property type="nucleotide sequence ID" value="NZ_JAMYJR010000036.1"/>
</dbReference>
<dbReference type="EMBL" id="JAMYJR010000036">
    <property type="protein sequence ID" value="MCO8275272.1"/>
    <property type="molecule type" value="Genomic_DNA"/>
</dbReference>
<protein>
    <submittedName>
        <fullName evidence="1">Uncharacterized protein</fullName>
    </submittedName>
</protein>
<evidence type="ECO:0000313" key="2">
    <source>
        <dbReference type="Proteomes" id="UP001523369"/>
    </source>
</evidence>
<keyword evidence="2" id="KW-1185">Reference proteome</keyword>
<name>A0ABT1DWW0_9ACTN</name>
<reference evidence="1 2" key="1">
    <citation type="submission" date="2022-06" db="EMBL/GenBank/DDBJ databases">
        <title>New Species of the Genus Actinoplanes, ActinopZanes ferrugineus.</title>
        <authorList>
            <person name="Ding P."/>
        </authorList>
    </citation>
    <scope>NUCLEOTIDE SEQUENCE [LARGE SCALE GENOMIC DNA]</scope>
    <source>
        <strain evidence="1 2">TRM88003</strain>
    </source>
</reference>
<proteinExistence type="predicted"/>
<accession>A0ABT1DWW0</accession>
<gene>
    <name evidence="1" type="ORF">M1L60_32290</name>
</gene>